<dbReference type="Pfam" id="PF13569">
    <property type="entry name" value="DUF4132"/>
    <property type="match status" value="1"/>
</dbReference>
<dbReference type="Gene3D" id="1.25.10.10">
    <property type="entry name" value="Leucine-rich Repeat Variant"/>
    <property type="match status" value="1"/>
</dbReference>
<comment type="caution">
    <text evidence="2">The sequence shown here is derived from an EMBL/GenBank/DDBJ whole genome shotgun (WGS) entry which is preliminary data.</text>
</comment>
<reference evidence="2 3" key="1">
    <citation type="submission" date="2019-12" db="EMBL/GenBank/DDBJ databases">
        <title>Genomic-based taxomic classification of the family Erythrobacteraceae.</title>
        <authorList>
            <person name="Xu L."/>
        </authorList>
    </citation>
    <scope>NUCLEOTIDE SEQUENCE [LARGE SCALE GENOMIC DNA]</scope>
    <source>
        <strain evidence="2 3">S36</strain>
    </source>
</reference>
<protein>
    <submittedName>
        <fullName evidence="2">DUF4132 domain-containing protein</fullName>
    </submittedName>
</protein>
<evidence type="ECO:0000313" key="2">
    <source>
        <dbReference type="EMBL" id="MXP00855.1"/>
    </source>
</evidence>
<accession>A0A6I4TXY1</accession>
<evidence type="ECO:0000259" key="1">
    <source>
        <dbReference type="Pfam" id="PF13569"/>
    </source>
</evidence>
<dbReference type="EMBL" id="WTYJ01000005">
    <property type="protein sequence ID" value="MXP00855.1"/>
    <property type="molecule type" value="Genomic_DNA"/>
</dbReference>
<feature type="domain" description="DUF4132" evidence="1">
    <location>
        <begin position="946"/>
        <end position="1131"/>
    </location>
</feature>
<proteinExistence type="predicted"/>
<sequence length="1232" mass="134563">MSLGIWDKVKQGLGIEKAGEGDTAGGVASAKLRAFFGHLAKAGGNLPAETAEFIRTGENPSLLLTVAGTAVQQQWNSRHRSYPRKDKAGLFKDVGLWQPGQLKRYGEVLAALEPITYDWGYYGTKKSPDWLRHAVTNWLGDDRKDQPLGLLHAVSEAGGAGLPAVLDVLFCRDAASYGTNTSVGRFSGVAELLEEQRDEVVAIQGGLAADVRAELVSTIGRLGLHRHYLPLLLDSAVGSSKKVRTAARQALTGADKADLQALIEERLTSAAPGQRAELVDVIAGTLDAAAPALLEKIREGETSAKVLAALDRSTGATTSAIAVDENRQPDGEEGFTAVDGSWIAAPPTEPIPQSTPIGPEVMAVLKPAMEEFNRIYREARQSDAAKQKWHWTKHSAEVSAGDLEKLRKLAEGSGSAQHQRKPLAWMTSSLLRHPAVEAFLDHPDITLYHLMRLSVASSNSNFISLFSEWSGPVGAAVQRRVAKGADLRTIAALWLEHGGSDFLHEHLTRNWYWALPELEAPLWPYVLQRIELLDEALGLVPQSGQNAMRAMIGLDLLAGMPALPERYRPRLMILANDSSSRVRDAARNLLRDTPGIGGSIALQLEDGRQDTRALAADWLARRGDRDQAPAIRQALKKDKSDVARAAMISALERMGEDVSEYFDHAAMVKEAKAGIAKAKTKGLEWFPFDQLPALKWADGSDVDPVLPRWWVLLAVKLKQPGGNALMELWLDRLAPGDAHRLGWMVLTGWIDEDTRTPTDEEANAFAMAHVDTRLQQNIDYAKRWPQSADYWPTDRGIVFARLKSDHAGIYLSSTADSKGMLALTTHVNGADAAQRVRAYLKDHGGRVSQAKALLEALAANSSSAALQVVLVASNRTKQKSVQALAGSLIEAIADRNGWTAALLADRTIPHGGFEADGTLDLECGDNRRYTARLDESDAVVLFNADGKEVKSLPGPRVDEEKPAVDAAKKALSNARKEVKQVITAQAERLQEAMCLQRHWLREDWESFILGHPIVGRLATRLVWQGLDADGNEGETFRPMGDGSFTDRDDGDVDIAGFAEIRLAHSSLLDADVIAAWRQHLTDYAIKPPFDQFGRELPELTKQMVSARDIMDREGWMIETFKLRGTAGKLGYQRGPAQDGGWFLTYEKTYRDAGLIVEIEFTGSPLPEENRPAALQSLGFRKLKGQGVGGSYGGKVALGDVPPVLLAECWRDLHDIADKGTGFDAEWNKKAYV</sequence>
<evidence type="ECO:0000313" key="3">
    <source>
        <dbReference type="Proteomes" id="UP000469430"/>
    </source>
</evidence>
<dbReference type="OrthoDB" id="8859114at2"/>
<dbReference type="SUPFAM" id="SSF48371">
    <property type="entry name" value="ARM repeat"/>
    <property type="match status" value="1"/>
</dbReference>
<organism evidence="2 3">
    <name type="scientific">Croceibacterium xixiisoli</name>
    <dbReference type="NCBI Taxonomy" id="1476466"/>
    <lineage>
        <taxon>Bacteria</taxon>
        <taxon>Pseudomonadati</taxon>
        <taxon>Pseudomonadota</taxon>
        <taxon>Alphaproteobacteria</taxon>
        <taxon>Sphingomonadales</taxon>
        <taxon>Erythrobacteraceae</taxon>
        <taxon>Croceibacterium</taxon>
    </lineage>
</organism>
<name>A0A6I4TXY1_9SPHN</name>
<dbReference type="InterPro" id="IPR011989">
    <property type="entry name" value="ARM-like"/>
</dbReference>
<dbReference type="InterPro" id="IPR016024">
    <property type="entry name" value="ARM-type_fold"/>
</dbReference>
<dbReference type="AlphaFoldDB" id="A0A6I4TXY1"/>
<dbReference type="Proteomes" id="UP000469430">
    <property type="component" value="Unassembled WGS sequence"/>
</dbReference>
<gene>
    <name evidence="2" type="ORF">GRI97_17845</name>
</gene>
<keyword evidence="3" id="KW-1185">Reference proteome</keyword>
<dbReference type="RefSeq" id="WP_161392593.1">
    <property type="nucleotide sequence ID" value="NZ_JBHSCP010000001.1"/>
</dbReference>
<dbReference type="InterPro" id="IPR025406">
    <property type="entry name" value="DUF4132"/>
</dbReference>